<dbReference type="AlphaFoldDB" id="E1YA55"/>
<proteinExistence type="predicted"/>
<organism evidence="2">
    <name type="scientific">uncultured Desulfobacterium sp</name>
    <dbReference type="NCBI Taxonomy" id="201089"/>
    <lineage>
        <taxon>Bacteria</taxon>
        <taxon>Pseudomonadati</taxon>
        <taxon>Thermodesulfobacteriota</taxon>
        <taxon>Desulfobacteria</taxon>
        <taxon>Desulfobacterales</taxon>
        <taxon>Desulfobacteriaceae</taxon>
        <taxon>Desulfobacterium</taxon>
        <taxon>environmental samples</taxon>
    </lineage>
</organism>
<accession>E1YA55</accession>
<protein>
    <recommendedName>
        <fullName evidence="1">KilA-N DNA-binding domain-containing protein</fullName>
    </recommendedName>
</protein>
<gene>
    <name evidence="2" type="ORF">N47_H22710</name>
</gene>
<reference evidence="2" key="1">
    <citation type="journal article" date="2011" name="Environ. Microbiol.">
        <title>Genomic insights into the metabolic potential of the polycyclic aromatic hydrocarbon degrading sulfate-reducing Deltaproteobacterium N47.</title>
        <authorList>
            <person name="Bergmann F."/>
            <person name="Selesi D."/>
            <person name="Weinmaier T."/>
            <person name="Tischler P."/>
            <person name="Rattei T."/>
            <person name="Meckenstock R.U."/>
        </authorList>
    </citation>
    <scope>NUCLEOTIDE SEQUENCE</scope>
</reference>
<evidence type="ECO:0000313" key="2">
    <source>
        <dbReference type="EMBL" id="CBX27449.1"/>
    </source>
</evidence>
<name>E1YA55_9BACT</name>
<dbReference type="Pfam" id="PF10543">
    <property type="entry name" value="ORF6N"/>
    <property type="match status" value="1"/>
</dbReference>
<sequence length="188" mass="21554">MKLPQAVKFENLKNLIVELRGQSVLLDSDVAELYKVETKRVNEAVKNNSDKFPYDYMFEISEEEFGNLRSKFSTAKFAKTRVLPKAFTEKGLYMIATILKSKQATEATFAIIEAFSKIRQLSRSIQELSIVKDKADQKALMQKSGELIAEIFDDALQMNGTETSIELNFAVLKFKHTIKKKKKMRNNE</sequence>
<feature type="domain" description="KilA-N DNA-binding" evidence="1">
    <location>
        <begin position="15"/>
        <end position="98"/>
    </location>
</feature>
<evidence type="ECO:0000259" key="1">
    <source>
        <dbReference type="Pfam" id="PF10543"/>
    </source>
</evidence>
<dbReference type="InterPro" id="IPR018873">
    <property type="entry name" value="KilA-N_DNA-bd_domain"/>
</dbReference>
<dbReference type="EMBL" id="FR695866">
    <property type="protein sequence ID" value="CBX27449.1"/>
    <property type="molecule type" value="Genomic_DNA"/>
</dbReference>